<evidence type="ECO:0000313" key="4">
    <source>
        <dbReference type="EMBL" id="KAG9320927.1"/>
    </source>
</evidence>
<reference evidence="4" key="1">
    <citation type="submission" date="2021-07" db="EMBL/GenBank/DDBJ databases">
        <title>Draft genome of Mortierella alpina, strain LL118, isolated from an aspen leaf litter sample.</title>
        <authorList>
            <person name="Yang S."/>
            <person name="Vinatzer B.A."/>
        </authorList>
    </citation>
    <scope>NUCLEOTIDE SEQUENCE</scope>
    <source>
        <strain evidence="4">LL118</strain>
    </source>
</reference>
<proteinExistence type="predicted"/>
<protein>
    <submittedName>
        <fullName evidence="4">Uncharacterized protein</fullName>
    </submittedName>
</protein>
<dbReference type="Gene3D" id="3.40.50.11350">
    <property type="match status" value="1"/>
</dbReference>
<dbReference type="GO" id="GO:0016740">
    <property type="term" value="F:transferase activity"/>
    <property type="evidence" value="ECO:0007669"/>
    <property type="project" value="UniProtKB-KW"/>
</dbReference>
<comment type="caution">
    <text evidence="4">The sequence shown here is derived from an EMBL/GenBank/DDBJ whole genome shotgun (WGS) entry which is preliminary data.</text>
</comment>
<evidence type="ECO:0000313" key="5">
    <source>
        <dbReference type="Proteomes" id="UP000717515"/>
    </source>
</evidence>
<dbReference type="PANTHER" id="PTHR36050">
    <property type="entry name" value="O-FUCOSYLTRANSFERASE 30"/>
    <property type="match status" value="1"/>
</dbReference>
<keyword evidence="3" id="KW-0119">Carbohydrate metabolism</keyword>
<keyword evidence="1" id="KW-0808">Transferase</keyword>
<dbReference type="AlphaFoldDB" id="A0A9P7ZY98"/>
<dbReference type="Proteomes" id="UP000717515">
    <property type="component" value="Unassembled WGS sequence"/>
</dbReference>
<dbReference type="Gene3D" id="3.40.50.11340">
    <property type="match status" value="1"/>
</dbReference>
<organism evidence="4 5">
    <name type="scientific">Mortierella alpina</name>
    <name type="common">Oleaginous fungus</name>
    <name type="synonym">Mortierella renispora</name>
    <dbReference type="NCBI Taxonomy" id="64518"/>
    <lineage>
        <taxon>Eukaryota</taxon>
        <taxon>Fungi</taxon>
        <taxon>Fungi incertae sedis</taxon>
        <taxon>Mucoromycota</taxon>
        <taxon>Mortierellomycotina</taxon>
        <taxon>Mortierellomycetes</taxon>
        <taxon>Mortierellales</taxon>
        <taxon>Mortierellaceae</taxon>
        <taxon>Mortierella</taxon>
    </lineage>
</organism>
<name>A0A9P7ZY98_MORAP</name>
<dbReference type="GO" id="GO:0006004">
    <property type="term" value="P:fucose metabolic process"/>
    <property type="evidence" value="ECO:0007669"/>
    <property type="project" value="UniProtKB-KW"/>
</dbReference>
<accession>A0A9P7ZY98</accession>
<dbReference type="EMBL" id="JAIFTL010000246">
    <property type="protein sequence ID" value="KAG9320927.1"/>
    <property type="molecule type" value="Genomic_DNA"/>
</dbReference>
<evidence type="ECO:0000256" key="3">
    <source>
        <dbReference type="ARBA" id="ARBA00023277"/>
    </source>
</evidence>
<evidence type="ECO:0000256" key="1">
    <source>
        <dbReference type="ARBA" id="ARBA00022679"/>
    </source>
</evidence>
<gene>
    <name evidence="4" type="ORF">KVV02_001732</name>
</gene>
<sequence>MKPTHHHLLLALGSSLLAITLSILYSLRHRALDSLLSNHVPAKTEPSRSRAPLPAAPKSQWDPAQKFLVYLPFEGISNQFYSFQNAATMAKRLNRTLVVPPITSNRHDCLGTHQPWSHYMDLEHMALHAGVHLVEWHAIKPIDAVLRKIIETGSRTSLPKAWRALAEPLPCQIIRSYGHDYFVGEEDSIGADFAYQYLLNLKPVPVPGYSTADNVAYVGDILEHNQNSTDNVICFSFTFSAQFELGRNRWDVGWTEAGQYLRFLPRFESYVEDLISYRFGLLDDHIHPRPPVDLGTSILDQGSMSETFLSRKPPPKEYIAIHLRRGDIAIKCLNQTSQDCIVPLIEYKAQVDAILASLPKDSEKPHVVLVSDTQSEQEKSEIDSYGWFRMDHAKDANLLEAAKALGPFSPALIDSAVLTGRGARWLMGSRKSTMSWLAAMRASSWFNRTIIYPRQPSPHVVERTAVEHQDDNTIVVWDRDEYQYFDLLFLA</sequence>
<dbReference type="PANTHER" id="PTHR36050:SF1">
    <property type="entry name" value="O-FUCOSYLTRANSFERASE 30"/>
    <property type="match status" value="1"/>
</dbReference>
<dbReference type="Pfam" id="PF10250">
    <property type="entry name" value="O-FucT"/>
    <property type="match status" value="1"/>
</dbReference>
<dbReference type="InterPro" id="IPR019378">
    <property type="entry name" value="GDP-Fuc_O-FucTrfase"/>
</dbReference>
<evidence type="ECO:0000256" key="2">
    <source>
        <dbReference type="ARBA" id="ARBA00023253"/>
    </source>
</evidence>
<keyword evidence="2" id="KW-0294">Fucose metabolism</keyword>